<evidence type="ECO:0000313" key="3">
    <source>
        <dbReference type="EMBL" id="BCO28807.1"/>
    </source>
</evidence>
<dbReference type="RefSeq" id="WP_223904721.1">
    <property type="nucleotide sequence ID" value="NZ_AP024238.1"/>
</dbReference>
<dbReference type="Pfam" id="PF10099">
    <property type="entry name" value="RskA_C"/>
    <property type="match status" value="1"/>
</dbReference>
<sequence>MTDSTTDTPEVIPPYTTGWRLVAVILMVVVAVGAATGVGMYEMFNAQIVHLQTKLQNVPQTKYIAVLLDAKQAPGMLVTFDPQDSFLMLQRLTDIKEGPNDSLELWDNTNSAKPVSLGVLTPKLRTAQLPMTSKRLSQVTQLAISVENRGGAEPGAHPLVPYLYSGALILKAL</sequence>
<feature type="transmembrane region" description="Helical" evidence="1">
    <location>
        <begin position="20"/>
        <end position="41"/>
    </location>
</feature>
<reference evidence="3 4" key="1">
    <citation type="journal article" date="2021" name="Microbiol. Spectr.">
        <title>A Single Bacterium Capable of Oxidation and Reduction of Iron at Circumneutral pH.</title>
        <authorList>
            <person name="Kato S."/>
            <person name="Ohkuma M."/>
        </authorList>
    </citation>
    <scope>NUCLEOTIDE SEQUENCE [LARGE SCALE GENOMIC DNA]</scope>
    <source>
        <strain evidence="3 4">MIZ03</strain>
    </source>
</reference>
<organism evidence="3 4">
    <name type="scientific">Rhodoferax lithotrophicus</name>
    <dbReference type="NCBI Taxonomy" id="2798804"/>
    <lineage>
        <taxon>Bacteria</taxon>
        <taxon>Pseudomonadati</taxon>
        <taxon>Pseudomonadota</taxon>
        <taxon>Betaproteobacteria</taxon>
        <taxon>Burkholderiales</taxon>
        <taxon>Comamonadaceae</taxon>
        <taxon>Rhodoferax</taxon>
    </lineage>
</organism>
<evidence type="ECO:0000256" key="1">
    <source>
        <dbReference type="SAM" id="Phobius"/>
    </source>
</evidence>
<dbReference type="InterPro" id="IPR018764">
    <property type="entry name" value="RskA_C"/>
</dbReference>
<protein>
    <recommendedName>
        <fullName evidence="2">Anti-sigma K factor RskA C-terminal domain-containing protein</fullName>
    </recommendedName>
</protein>
<name>A0ABN6D9Y4_9BURK</name>
<evidence type="ECO:0000313" key="4">
    <source>
        <dbReference type="Proteomes" id="UP000824366"/>
    </source>
</evidence>
<keyword evidence="4" id="KW-1185">Reference proteome</keyword>
<dbReference type="Proteomes" id="UP000824366">
    <property type="component" value="Chromosome"/>
</dbReference>
<feature type="domain" description="Anti-sigma K factor RskA C-terminal" evidence="2">
    <location>
        <begin position="23"/>
        <end position="155"/>
    </location>
</feature>
<keyword evidence="1" id="KW-0472">Membrane</keyword>
<keyword evidence="1" id="KW-0812">Transmembrane</keyword>
<dbReference type="EMBL" id="AP024238">
    <property type="protein sequence ID" value="BCO28807.1"/>
    <property type="molecule type" value="Genomic_DNA"/>
</dbReference>
<proteinExistence type="predicted"/>
<gene>
    <name evidence="3" type="ORF">MIZ03_3717</name>
</gene>
<accession>A0ABN6D9Y4</accession>
<evidence type="ECO:0000259" key="2">
    <source>
        <dbReference type="Pfam" id="PF10099"/>
    </source>
</evidence>
<keyword evidence="1" id="KW-1133">Transmembrane helix</keyword>